<evidence type="ECO:0000256" key="1">
    <source>
        <dbReference type="ARBA" id="ARBA00004141"/>
    </source>
</evidence>
<feature type="transmembrane region" description="Helical" evidence="6">
    <location>
        <begin position="108"/>
        <end position="127"/>
    </location>
</feature>
<evidence type="ECO:0000256" key="4">
    <source>
        <dbReference type="ARBA" id="ARBA00022989"/>
    </source>
</evidence>
<evidence type="ECO:0000259" key="7">
    <source>
        <dbReference type="Pfam" id="PF04138"/>
    </source>
</evidence>
<accession>A0A3E0HPR1</accession>
<organism evidence="8 9">
    <name type="scientific">Kutzneria buriramensis</name>
    <dbReference type="NCBI Taxonomy" id="1045776"/>
    <lineage>
        <taxon>Bacteria</taxon>
        <taxon>Bacillati</taxon>
        <taxon>Actinomycetota</taxon>
        <taxon>Actinomycetes</taxon>
        <taxon>Pseudonocardiales</taxon>
        <taxon>Pseudonocardiaceae</taxon>
        <taxon>Kutzneria</taxon>
    </lineage>
</organism>
<dbReference type="Pfam" id="PF04138">
    <property type="entry name" value="GtrA_DPMS_TM"/>
    <property type="match status" value="1"/>
</dbReference>
<feature type="transmembrane region" description="Helical" evidence="6">
    <location>
        <begin position="40"/>
        <end position="61"/>
    </location>
</feature>
<dbReference type="GO" id="GO:0000271">
    <property type="term" value="P:polysaccharide biosynthetic process"/>
    <property type="evidence" value="ECO:0007669"/>
    <property type="project" value="InterPro"/>
</dbReference>
<gene>
    <name evidence="8" type="ORF">BCF44_10594</name>
</gene>
<dbReference type="EMBL" id="QUNO01000005">
    <property type="protein sequence ID" value="REH48236.1"/>
    <property type="molecule type" value="Genomic_DNA"/>
</dbReference>
<comment type="subcellular location">
    <subcellularLocation>
        <location evidence="1">Membrane</location>
        <topology evidence="1">Multi-pass membrane protein</topology>
    </subcellularLocation>
</comment>
<reference evidence="8 9" key="1">
    <citation type="submission" date="2018-08" db="EMBL/GenBank/DDBJ databases">
        <title>Genomic Encyclopedia of Archaeal and Bacterial Type Strains, Phase II (KMG-II): from individual species to whole genera.</title>
        <authorList>
            <person name="Goeker M."/>
        </authorList>
    </citation>
    <scope>NUCLEOTIDE SEQUENCE [LARGE SCALE GENOMIC DNA]</scope>
    <source>
        <strain evidence="8 9">DSM 45791</strain>
    </source>
</reference>
<comment type="caution">
    <text evidence="8">The sequence shown here is derived from an EMBL/GenBank/DDBJ whole genome shotgun (WGS) entry which is preliminary data.</text>
</comment>
<name>A0A3E0HPR1_9PSEU</name>
<feature type="transmembrane region" description="Helical" evidence="6">
    <location>
        <begin position="67"/>
        <end position="87"/>
    </location>
</feature>
<feature type="domain" description="GtrA/DPMS transmembrane" evidence="7">
    <location>
        <begin position="43"/>
        <end position="155"/>
    </location>
</feature>
<keyword evidence="3 6" id="KW-0812">Transmembrane</keyword>
<dbReference type="OrthoDB" id="3259601at2"/>
<protein>
    <submittedName>
        <fullName evidence="8">Putative flippase GtrA</fullName>
    </submittedName>
</protein>
<keyword evidence="9" id="KW-1185">Reference proteome</keyword>
<dbReference type="GO" id="GO:0005886">
    <property type="term" value="C:plasma membrane"/>
    <property type="evidence" value="ECO:0007669"/>
    <property type="project" value="TreeGrafter"/>
</dbReference>
<sequence>MEGVPTQTTPPQTRAERFGDALTSWATKLPKSLRFITPEFVGFAVLGTFTFAIDMAILAALKAWTEWPLPVDVAIGYLCAFGLNYVLNRTVNFKSHAPVGGQMLKFTAITLGDLAFTTIVTTWLNWLGVPFPIARVGAACCVGLFTYVGARFWVFRKEPVQD</sequence>
<dbReference type="Proteomes" id="UP000256269">
    <property type="component" value="Unassembled WGS sequence"/>
</dbReference>
<evidence type="ECO:0000256" key="2">
    <source>
        <dbReference type="ARBA" id="ARBA00009399"/>
    </source>
</evidence>
<dbReference type="AlphaFoldDB" id="A0A3E0HPR1"/>
<evidence type="ECO:0000313" key="9">
    <source>
        <dbReference type="Proteomes" id="UP000256269"/>
    </source>
</evidence>
<evidence type="ECO:0000256" key="3">
    <source>
        <dbReference type="ARBA" id="ARBA00022692"/>
    </source>
</evidence>
<feature type="transmembrane region" description="Helical" evidence="6">
    <location>
        <begin position="133"/>
        <end position="154"/>
    </location>
</feature>
<dbReference type="InterPro" id="IPR007267">
    <property type="entry name" value="GtrA_DPMS_TM"/>
</dbReference>
<keyword evidence="5 6" id="KW-0472">Membrane</keyword>
<evidence type="ECO:0000256" key="5">
    <source>
        <dbReference type="ARBA" id="ARBA00023136"/>
    </source>
</evidence>
<dbReference type="InterPro" id="IPR051401">
    <property type="entry name" value="GtrA_CellWall_Glycosyl"/>
</dbReference>
<evidence type="ECO:0000256" key="6">
    <source>
        <dbReference type="SAM" id="Phobius"/>
    </source>
</evidence>
<proteinExistence type="inferred from homology"/>
<dbReference type="PANTHER" id="PTHR38459">
    <property type="entry name" value="PROPHAGE BACTOPRENOL-LINKED GLUCOSE TRANSLOCASE HOMOLOG"/>
    <property type="match status" value="1"/>
</dbReference>
<comment type="similarity">
    <text evidence="2">Belongs to the GtrA family.</text>
</comment>
<dbReference type="PANTHER" id="PTHR38459:SF1">
    <property type="entry name" value="PROPHAGE BACTOPRENOL-LINKED GLUCOSE TRANSLOCASE HOMOLOG"/>
    <property type="match status" value="1"/>
</dbReference>
<keyword evidence="4 6" id="KW-1133">Transmembrane helix</keyword>
<evidence type="ECO:0000313" key="8">
    <source>
        <dbReference type="EMBL" id="REH48236.1"/>
    </source>
</evidence>